<evidence type="ECO:0000256" key="3">
    <source>
        <dbReference type="ARBA" id="ARBA00022490"/>
    </source>
</evidence>
<keyword evidence="3" id="KW-0963">Cytoplasm</keyword>
<dbReference type="PANTHER" id="PTHR44281:SF4">
    <property type="entry name" value="SPINDLE ASSEMBLY ABNORMAL PROTEIN 6 HOMOLOG"/>
    <property type="match status" value="1"/>
</dbReference>
<evidence type="ECO:0000313" key="11">
    <source>
        <dbReference type="Proteomes" id="UP001176940"/>
    </source>
</evidence>
<dbReference type="CDD" id="cd10142">
    <property type="entry name" value="HD_SAS6_N"/>
    <property type="match status" value="1"/>
</dbReference>
<feature type="region of interest" description="Disordered" evidence="7">
    <location>
        <begin position="206"/>
        <end position="226"/>
    </location>
</feature>
<dbReference type="EMBL" id="CAUEEQ010065250">
    <property type="protein sequence ID" value="CAJ0965140.1"/>
    <property type="molecule type" value="Genomic_DNA"/>
</dbReference>
<dbReference type="Pfam" id="PF18594">
    <property type="entry name" value="Sas6_CC"/>
    <property type="match status" value="1"/>
</dbReference>
<evidence type="ECO:0000256" key="6">
    <source>
        <dbReference type="ARBA" id="ARBA00023306"/>
    </source>
</evidence>
<accession>A0ABN9MEE4</accession>
<dbReference type="Pfam" id="PF16531">
    <property type="entry name" value="SAS-6_N"/>
    <property type="match status" value="1"/>
</dbReference>
<name>A0ABN9MEE4_9NEOB</name>
<evidence type="ECO:0000259" key="8">
    <source>
        <dbReference type="Pfam" id="PF16531"/>
    </source>
</evidence>
<gene>
    <name evidence="10" type="ORF">RIMI_LOCUS19964503</name>
</gene>
<comment type="subcellular location">
    <subcellularLocation>
        <location evidence="1">Cytoplasm</location>
        <location evidence="1">Cytoskeleton</location>
        <location evidence="1">Microtubule organizing center</location>
        <location evidence="1">Centrosome</location>
    </subcellularLocation>
</comment>
<evidence type="ECO:0000256" key="5">
    <source>
        <dbReference type="ARBA" id="ARBA00023212"/>
    </source>
</evidence>
<evidence type="ECO:0000259" key="9">
    <source>
        <dbReference type="Pfam" id="PF18594"/>
    </source>
</evidence>
<dbReference type="Proteomes" id="UP001176940">
    <property type="component" value="Unassembled WGS sequence"/>
</dbReference>
<keyword evidence="5" id="KW-0206">Cytoskeleton</keyword>
<evidence type="ECO:0000313" key="10">
    <source>
        <dbReference type="EMBL" id="CAJ0965140.1"/>
    </source>
</evidence>
<sequence length="258" mass="29191">MAPVYELLSREVKVTVRNQDCGERRQTVRVCIEQHTASSPVHKKDLVVRMTDDTDPFFLYNLVISEDDFQSLKLQQGLLVDFTAFPQKFIDLLYQCINEENKEVPRFLLQLSSGTVLGSSPAQLDIVETNPFKHLTHLSLRLLPANDMEVKTYLATCLKCIKEKEMTLQHKLKKTEDDLSRHLICTQQSISEKSAELEQIKNDSSSKITSLKSQHTAELRSEKDQAQQVPDFMEHGKLIVGGLTTGNLGNPKALHGTI</sequence>
<dbReference type="InterPro" id="IPR032396">
    <property type="entry name" value="SAS-6_N"/>
</dbReference>
<protein>
    <recommendedName>
        <fullName evidence="2">Spindle assembly abnormal protein 6 homolog</fullName>
    </recommendedName>
</protein>
<feature type="compositionally biased region" description="Basic and acidic residues" evidence="7">
    <location>
        <begin position="215"/>
        <end position="225"/>
    </location>
</feature>
<dbReference type="InterPro" id="IPR038558">
    <property type="entry name" value="SAS-6_N_sf"/>
</dbReference>
<keyword evidence="6" id="KW-0131">Cell cycle</keyword>
<keyword evidence="11" id="KW-1185">Reference proteome</keyword>
<keyword evidence="4" id="KW-0175">Coiled coil</keyword>
<evidence type="ECO:0000256" key="2">
    <source>
        <dbReference type="ARBA" id="ARBA00020407"/>
    </source>
</evidence>
<evidence type="ECO:0000256" key="4">
    <source>
        <dbReference type="ARBA" id="ARBA00023054"/>
    </source>
</evidence>
<feature type="domain" description="Spindle assembly abnormal protein 6 N-terminal" evidence="8">
    <location>
        <begin position="7"/>
        <end position="142"/>
    </location>
</feature>
<proteinExistence type="predicted"/>
<evidence type="ECO:0000256" key="1">
    <source>
        <dbReference type="ARBA" id="ARBA00004300"/>
    </source>
</evidence>
<evidence type="ECO:0000256" key="7">
    <source>
        <dbReference type="SAM" id="MobiDB-lite"/>
    </source>
</evidence>
<feature type="domain" description="SAS-6 coiled-coil" evidence="9">
    <location>
        <begin position="147"/>
        <end position="176"/>
    </location>
</feature>
<reference evidence="10" key="1">
    <citation type="submission" date="2023-07" db="EMBL/GenBank/DDBJ databases">
        <authorList>
            <person name="Stuckert A."/>
        </authorList>
    </citation>
    <scope>NUCLEOTIDE SEQUENCE</scope>
</reference>
<dbReference type="PANTHER" id="PTHR44281">
    <property type="entry name" value="SPINDLE ASSEMBLY ABNORMAL PROTEIN 6 HOMOLOG"/>
    <property type="match status" value="1"/>
</dbReference>
<dbReference type="InterPro" id="IPR041513">
    <property type="entry name" value="SAS6_CC"/>
</dbReference>
<comment type="caution">
    <text evidence="10">The sequence shown here is derived from an EMBL/GenBank/DDBJ whole genome shotgun (WGS) entry which is preliminary data.</text>
</comment>
<dbReference type="Gene3D" id="2.170.210.20">
    <property type="entry name" value="Spindle assembly abnormal protein 6, N-terminal domain"/>
    <property type="match status" value="1"/>
</dbReference>
<organism evidence="10 11">
    <name type="scientific">Ranitomeya imitator</name>
    <name type="common">mimic poison frog</name>
    <dbReference type="NCBI Taxonomy" id="111125"/>
    <lineage>
        <taxon>Eukaryota</taxon>
        <taxon>Metazoa</taxon>
        <taxon>Chordata</taxon>
        <taxon>Craniata</taxon>
        <taxon>Vertebrata</taxon>
        <taxon>Euteleostomi</taxon>
        <taxon>Amphibia</taxon>
        <taxon>Batrachia</taxon>
        <taxon>Anura</taxon>
        <taxon>Neobatrachia</taxon>
        <taxon>Hyloidea</taxon>
        <taxon>Dendrobatidae</taxon>
        <taxon>Dendrobatinae</taxon>
        <taxon>Ranitomeya</taxon>
    </lineage>
</organism>